<dbReference type="InterPro" id="IPR055301">
    <property type="entry name" value="Lea14-like_2"/>
</dbReference>
<gene>
    <name evidence="2" type="ORF">C1H46_039609</name>
</gene>
<feature type="domain" description="Late embryogenesis abundant protein LEA-2 subgroup" evidence="1">
    <location>
        <begin position="34"/>
        <end position="134"/>
    </location>
</feature>
<organism evidence="2 3">
    <name type="scientific">Malus baccata</name>
    <name type="common">Siberian crab apple</name>
    <name type="synonym">Pyrus baccata</name>
    <dbReference type="NCBI Taxonomy" id="106549"/>
    <lineage>
        <taxon>Eukaryota</taxon>
        <taxon>Viridiplantae</taxon>
        <taxon>Streptophyta</taxon>
        <taxon>Embryophyta</taxon>
        <taxon>Tracheophyta</taxon>
        <taxon>Spermatophyta</taxon>
        <taxon>Magnoliopsida</taxon>
        <taxon>eudicotyledons</taxon>
        <taxon>Gunneridae</taxon>
        <taxon>Pentapetalae</taxon>
        <taxon>rosids</taxon>
        <taxon>fabids</taxon>
        <taxon>Rosales</taxon>
        <taxon>Rosaceae</taxon>
        <taxon>Amygdaloideae</taxon>
        <taxon>Maleae</taxon>
        <taxon>Malus</taxon>
    </lineage>
</organism>
<dbReference type="Proteomes" id="UP000315295">
    <property type="component" value="Unassembled WGS sequence"/>
</dbReference>
<comment type="caution">
    <text evidence="2">The sequence shown here is derived from an EMBL/GenBank/DDBJ whole genome shotgun (WGS) entry which is preliminary data.</text>
</comment>
<dbReference type="STRING" id="106549.A0A540KKW1"/>
<keyword evidence="3" id="KW-1185">Reference proteome</keyword>
<evidence type="ECO:0000313" key="2">
    <source>
        <dbReference type="EMBL" id="TQD74851.1"/>
    </source>
</evidence>
<sequence>MKVKTPKVRLGNINVQALNSVPATSSFNTKFTTKIRVKNSNWGPFKFDAGTVTFLYQGAAVGKVVIPKRKAGMLSTKKIDVEVSLNSNALPSRSALGTELSSGVLTLSSQATLTGKVELMFIMKKKKSATMDCTTTFDLSAYRRSKLYTAQEEEMR</sequence>
<evidence type="ECO:0000259" key="1">
    <source>
        <dbReference type="Pfam" id="PF03168"/>
    </source>
</evidence>
<dbReference type="Pfam" id="PF03168">
    <property type="entry name" value="LEA_2"/>
    <property type="match status" value="1"/>
</dbReference>
<evidence type="ECO:0000313" key="3">
    <source>
        <dbReference type="Proteomes" id="UP000315295"/>
    </source>
</evidence>
<proteinExistence type="predicted"/>
<reference evidence="2 3" key="1">
    <citation type="journal article" date="2019" name="G3 (Bethesda)">
        <title>Sequencing of a Wild Apple (Malus baccata) Genome Unravels the Differences Between Cultivated and Wild Apple Species Regarding Disease Resistance and Cold Tolerance.</title>
        <authorList>
            <person name="Chen X."/>
        </authorList>
    </citation>
    <scope>NUCLEOTIDE SEQUENCE [LARGE SCALE GENOMIC DNA]</scope>
    <source>
        <strain evidence="3">cv. Shandingzi</strain>
        <tissue evidence="2">Leaves</tissue>
    </source>
</reference>
<dbReference type="Gene3D" id="2.60.40.1820">
    <property type="match status" value="1"/>
</dbReference>
<dbReference type="PANTHER" id="PTHR31852">
    <property type="entry name" value="LATE EMBRYOGENESIS ABUNDANT (LEA) HYDROXYPROLINE-RICH GLYCOPROTEIN FAMILY"/>
    <property type="match status" value="1"/>
</dbReference>
<dbReference type="InterPro" id="IPR004864">
    <property type="entry name" value="LEA_2"/>
</dbReference>
<protein>
    <recommendedName>
        <fullName evidence="1">Late embryogenesis abundant protein LEA-2 subgroup domain-containing protein</fullName>
    </recommendedName>
</protein>
<dbReference type="EMBL" id="VIEB01001148">
    <property type="protein sequence ID" value="TQD74851.1"/>
    <property type="molecule type" value="Genomic_DNA"/>
</dbReference>
<name>A0A540KKW1_MALBA</name>
<accession>A0A540KKW1</accession>
<dbReference type="AlphaFoldDB" id="A0A540KKW1"/>